<name>A0AAW1SIT9_9CHLO</name>
<evidence type="ECO:0000256" key="7">
    <source>
        <dbReference type="ARBA" id="ARBA00023187"/>
    </source>
</evidence>
<dbReference type="PANTHER" id="PTHR21646">
    <property type="entry name" value="UBIQUITIN CARBOXYL-TERMINAL HYDROLASE"/>
    <property type="match status" value="1"/>
</dbReference>
<dbReference type="PROSITE" id="PS50235">
    <property type="entry name" value="USP_3"/>
    <property type="match status" value="1"/>
</dbReference>
<evidence type="ECO:0000256" key="3">
    <source>
        <dbReference type="ARBA" id="ARBA00022723"/>
    </source>
</evidence>
<evidence type="ECO:0000256" key="5">
    <source>
        <dbReference type="ARBA" id="ARBA00022771"/>
    </source>
</evidence>
<dbReference type="GO" id="GO:0016579">
    <property type="term" value="P:protein deubiquitination"/>
    <property type="evidence" value="ECO:0007669"/>
    <property type="project" value="InterPro"/>
</dbReference>
<keyword evidence="8" id="KW-0539">Nucleus</keyword>
<evidence type="ECO:0000256" key="8">
    <source>
        <dbReference type="ARBA" id="ARBA00023242"/>
    </source>
</evidence>
<sequence length="536" mass="59881">MKRSREADDDAADDSKQCRIDTAEGKEDAARPEASGQYAAGVHSAEAQADAAAEPLDRAAALNGAASAGEQQRAAYTEEDDDDAPVMPLPQRARVRKGSECPYLDTISRQNLDFDFEKCCSVSLSPINVYACLVCGKYFQGRGQHTYAFTHGLETGHHMFMKLVDGRVYCLPEGYEVEDRSLDAIRYVLNPMFTPAQVAELDRDRRWVRALDGTEYMPGLVGLNNMKANDYANVVVQALARVTPLRDFFLLPANYAACRSPLVQRFGELLRKAWNTRNFKGQVSPHEFMQAVMAASGKRFVIDQQADPVDFLSWFLNALHADLTGGKRKKPSVISRCFQGELEITTEAGADGQTPVPQRTPFLMLGLDLPPAPLYKDALERNIIPQVPIFELLRKFDGERLLDDIKAGRRRYRLTRLPAFLVVHMKRFTKNNFFLEKNPTIVNFPVRNLELRDIVPVPEGAASKYDLVANLVHDGAAGRGVYRAHVQRRSEGAWYEVQDLHVTDILPQMVVLSETYAQIYERQAPGVARTARAAAA</sequence>
<dbReference type="CDD" id="cd02669">
    <property type="entry name" value="Peptidase_C19M"/>
    <property type="match status" value="1"/>
</dbReference>
<dbReference type="Gene3D" id="3.30.40.10">
    <property type="entry name" value="Zinc/RING finger domain, C3HC4 (zinc finger)"/>
    <property type="match status" value="1"/>
</dbReference>
<evidence type="ECO:0000256" key="4">
    <source>
        <dbReference type="ARBA" id="ARBA00022728"/>
    </source>
</evidence>
<evidence type="ECO:0000256" key="6">
    <source>
        <dbReference type="ARBA" id="ARBA00022833"/>
    </source>
</evidence>
<dbReference type="PROSITE" id="PS50271">
    <property type="entry name" value="ZF_UBP"/>
    <property type="match status" value="1"/>
</dbReference>
<evidence type="ECO:0000313" key="13">
    <source>
        <dbReference type="EMBL" id="KAK9845987.1"/>
    </source>
</evidence>
<dbReference type="Pfam" id="PF00443">
    <property type="entry name" value="UCH"/>
    <property type="match status" value="1"/>
</dbReference>
<keyword evidence="2" id="KW-0507">mRNA processing</keyword>
<dbReference type="GO" id="GO:0004843">
    <property type="term" value="F:cysteine-type deubiquitinase activity"/>
    <property type="evidence" value="ECO:0007669"/>
    <property type="project" value="InterPro"/>
</dbReference>
<organism evidence="13 14">
    <name type="scientific">Elliptochloris bilobata</name>
    <dbReference type="NCBI Taxonomy" id="381761"/>
    <lineage>
        <taxon>Eukaryota</taxon>
        <taxon>Viridiplantae</taxon>
        <taxon>Chlorophyta</taxon>
        <taxon>core chlorophytes</taxon>
        <taxon>Trebouxiophyceae</taxon>
        <taxon>Trebouxiophyceae incertae sedis</taxon>
        <taxon>Elliptochloris clade</taxon>
        <taxon>Elliptochloris</taxon>
    </lineage>
</organism>
<gene>
    <name evidence="13" type="ORF">WJX81_007744</name>
</gene>
<accession>A0AAW1SIT9</accession>
<evidence type="ECO:0000256" key="10">
    <source>
        <dbReference type="SAM" id="MobiDB-lite"/>
    </source>
</evidence>
<dbReference type="PANTHER" id="PTHR21646:SF16">
    <property type="entry name" value="U4_U6.U5 TRI-SNRNP-ASSOCIATED PROTEIN 2"/>
    <property type="match status" value="1"/>
</dbReference>
<dbReference type="GO" id="GO:0005681">
    <property type="term" value="C:spliceosomal complex"/>
    <property type="evidence" value="ECO:0007669"/>
    <property type="project" value="UniProtKB-KW"/>
</dbReference>
<feature type="compositionally biased region" description="Basic and acidic residues" evidence="10">
    <location>
        <begin position="13"/>
        <end position="31"/>
    </location>
</feature>
<dbReference type="SMART" id="SM00290">
    <property type="entry name" value="ZnF_UBP"/>
    <property type="match status" value="1"/>
</dbReference>
<evidence type="ECO:0000259" key="12">
    <source>
        <dbReference type="PROSITE" id="PS50271"/>
    </source>
</evidence>
<dbReference type="GO" id="GO:0008270">
    <property type="term" value="F:zinc ion binding"/>
    <property type="evidence" value="ECO:0007669"/>
    <property type="project" value="UniProtKB-KW"/>
</dbReference>
<dbReference type="InterPro" id="IPR038765">
    <property type="entry name" value="Papain-like_cys_pep_sf"/>
</dbReference>
<comment type="caution">
    <text evidence="13">The sequence shown here is derived from an EMBL/GenBank/DDBJ whole genome shotgun (WGS) entry which is preliminary data.</text>
</comment>
<keyword evidence="4" id="KW-0747">Spliceosome</keyword>
<dbReference type="Proteomes" id="UP001445335">
    <property type="component" value="Unassembled WGS sequence"/>
</dbReference>
<dbReference type="InterPro" id="IPR050185">
    <property type="entry name" value="Ub_carboxyl-term_hydrolase"/>
</dbReference>
<reference evidence="13 14" key="1">
    <citation type="journal article" date="2024" name="Nat. Commun.">
        <title>Phylogenomics reveals the evolutionary origins of lichenization in chlorophyte algae.</title>
        <authorList>
            <person name="Puginier C."/>
            <person name="Libourel C."/>
            <person name="Otte J."/>
            <person name="Skaloud P."/>
            <person name="Haon M."/>
            <person name="Grisel S."/>
            <person name="Petersen M."/>
            <person name="Berrin J.G."/>
            <person name="Delaux P.M."/>
            <person name="Dal Grande F."/>
            <person name="Keller J."/>
        </authorList>
    </citation>
    <scope>NUCLEOTIDE SEQUENCE [LARGE SCALE GENOMIC DNA]</scope>
    <source>
        <strain evidence="13 14">SAG 245.80</strain>
    </source>
</reference>
<dbReference type="SUPFAM" id="SSF54001">
    <property type="entry name" value="Cysteine proteinases"/>
    <property type="match status" value="1"/>
</dbReference>
<feature type="domain" description="UBP-type" evidence="12">
    <location>
        <begin position="99"/>
        <end position="196"/>
    </location>
</feature>
<dbReference type="InterPro" id="IPR013083">
    <property type="entry name" value="Znf_RING/FYVE/PHD"/>
</dbReference>
<feature type="region of interest" description="Disordered" evidence="10">
    <location>
        <begin position="1"/>
        <end position="87"/>
    </location>
</feature>
<evidence type="ECO:0000256" key="9">
    <source>
        <dbReference type="PROSITE-ProRule" id="PRU00502"/>
    </source>
</evidence>
<dbReference type="Gene3D" id="3.90.70.10">
    <property type="entry name" value="Cysteine proteinases"/>
    <property type="match status" value="1"/>
</dbReference>
<dbReference type="InterPro" id="IPR001394">
    <property type="entry name" value="Peptidase_C19_UCH"/>
</dbReference>
<keyword evidence="7" id="KW-0508">mRNA splicing</keyword>
<evidence type="ECO:0000256" key="2">
    <source>
        <dbReference type="ARBA" id="ARBA00022664"/>
    </source>
</evidence>
<dbReference type="Pfam" id="PF02148">
    <property type="entry name" value="zf-UBP"/>
    <property type="match status" value="1"/>
</dbReference>
<dbReference type="EMBL" id="JALJOU010000002">
    <property type="protein sequence ID" value="KAK9845987.1"/>
    <property type="molecule type" value="Genomic_DNA"/>
</dbReference>
<dbReference type="InterPro" id="IPR033809">
    <property type="entry name" value="USP39"/>
</dbReference>
<feature type="compositionally biased region" description="Low complexity" evidence="10">
    <location>
        <begin position="45"/>
        <end position="68"/>
    </location>
</feature>
<keyword evidence="3" id="KW-0479">Metal-binding</keyword>
<keyword evidence="6" id="KW-0862">Zinc</keyword>
<dbReference type="InterPro" id="IPR028889">
    <property type="entry name" value="USP"/>
</dbReference>
<dbReference type="SUPFAM" id="SSF57850">
    <property type="entry name" value="RING/U-box"/>
    <property type="match status" value="1"/>
</dbReference>
<feature type="domain" description="USP" evidence="11">
    <location>
        <begin position="221"/>
        <end position="523"/>
    </location>
</feature>
<dbReference type="InterPro" id="IPR001607">
    <property type="entry name" value="Znf_UBP"/>
</dbReference>
<evidence type="ECO:0000256" key="1">
    <source>
        <dbReference type="ARBA" id="ARBA00004123"/>
    </source>
</evidence>
<protein>
    <submittedName>
        <fullName evidence="13">Uncharacterized protein</fullName>
    </submittedName>
</protein>
<dbReference type="GO" id="GO:0000245">
    <property type="term" value="P:spliceosomal complex assembly"/>
    <property type="evidence" value="ECO:0007669"/>
    <property type="project" value="InterPro"/>
</dbReference>
<evidence type="ECO:0000259" key="11">
    <source>
        <dbReference type="PROSITE" id="PS50235"/>
    </source>
</evidence>
<keyword evidence="5 9" id="KW-0863">Zinc-finger</keyword>
<evidence type="ECO:0000313" key="14">
    <source>
        <dbReference type="Proteomes" id="UP001445335"/>
    </source>
</evidence>
<proteinExistence type="predicted"/>
<comment type="subcellular location">
    <subcellularLocation>
        <location evidence="1">Nucleus</location>
    </subcellularLocation>
</comment>
<dbReference type="AlphaFoldDB" id="A0AAW1SIT9"/>
<keyword evidence="14" id="KW-1185">Reference proteome</keyword>